<evidence type="ECO:0000313" key="6">
    <source>
        <dbReference type="Proteomes" id="UP001382904"/>
    </source>
</evidence>
<dbReference type="InterPro" id="IPR052359">
    <property type="entry name" value="HTH-type_reg/antitoxin"/>
</dbReference>
<reference evidence="5 6" key="1">
    <citation type="submission" date="2024-03" db="EMBL/GenBank/DDBJ databases">
        <title>Novel Streptomyces species of biotechnological and ecological value are a feature of Machair soil.</title>
        <authorList>
            <person name="Prole J.R."/>
            <person name="Goodfellow M."/>
            <person name="Allenby N."/>
            <person name="Ward A.C."/>
        </authorList>
    </citation>
    <scope>NUCLEOTIDE SEQUENCE [LARGE SCALE GENOMIC DNA]</scope>
    <source>
        <strain evidence="5 6">MS1.HAVA.3</strain>
    </source>
</reference>
<evidence type="ECO:0000256" key="3">
    <source>
        <dbReference type="ARBA" id="ARBA00023163"/>
    </source>
</evidence>
<evidence type="ECO:0000313" key="5">
    <source>
        <dbReference type="EMBL" id="MEJ8642818.1"/>
    </source>
</evidence>
<dbReference type="SUPFAM" id="SSF47413">
    <property type="entry name" value="lambda repressor-like DNA-binding domains"/>
    <property type="match status" value="1"/>
</dbReference>
<proteinExistence type="predicted"/>
<dbReference type="CDD" id="cd00093">
    <property type="entry name" value="HTH_XRE"/>
    <property type="match status" value="1"/>
</dbReference>
<dbReference type="EMBL" id="JBBKAM010000002">
    <property type="protein sequence ID" value="MEJ8642818.1"/>
    <property type="molecule type" value="Genomic_DNA"/>
</dbReference>
<dbReference type="SMART" id="SM00530">
    <property type="entry name" value="HTH_XRE"/>
    <property type="match status" value="1"/>
</dbReference>
<comment type="caution">
    <text evidence="5">The sequence shown here is derived from an EMBL/GenBank/DDBJ whole genome shotgun (WGS) entry which is preliminary data.</text>
</comment>
<dbReference type="InterPro" id="IPR001387">
    <property type="entry name" value="Cro/C1-type_HTH"/>
</dbReference>
<keyword evidence="2" id="KW-0238">DNA-binding</keyword>
<dbReference type="Gene3D" id="1.10.260.40">
    <property type="entry name" value="lambda repressor-like DNA-binding domains"/>
    <property type="match status" value="1"/>
</dbReference>
<keyword evidence="3" id="KW-0804">Transcription</keyword>
<evidence type="ECO:0000259" key="4">
    <source>
        <dbReference type="PROSITE" id="PS50943"/>
    </source>
</evidence>
<dbReference type="Proteomes" id="UP001382904">
    <property type="component" value="Unassembled WGS sequence"/>
</dbReference>
<sequence>MTRSVEGLPAPNERRRLREAAELTHDEVAAAVGVTANTVRSWESGRTAPRGRKREAYTKFLAGLPALPDALESEAEAADP</sequence>
<dbReference type="InterPro" id="IPR010982">
    <property type="entry name" value="Lambda_DNA-bd_dom_sf"/>
</dbReference>
<evidence type="ECO:0000256" key="2">
    <source>
        <dbReference type="ARBA" id="ARBA00023125"/>
    </source>
</evidence>
<accession>A0ABU8U6P6</accession>
<gene>
    <name evidence="5" type="ORF">WKI68_18350</name>
</gene>
<dbReference type="Pfam" id="PF13560">
    <property type="entry name" value="HTH_31"/>
    <property type="match status" value="1"/>
</dbReference>
<name>A0ABU8U6P6_9ACTN</name>
<evidence type="ECO:0000256" key="1">
    <source>
        <dbReference type="ARBA" id="ARBA00023015"/>
    </source>
</evidence>
<keyword evidence="1" id="KW-0805">Transcription regulation</keyword>
<protein>
    <submittedName>
        <fullName evidence="5">Helix-turn-helix transcriptional regulator</fullName>
    </submittedName>
</protein>
<dbReference type="PANTHER" id="PTHR36511">
    <property type="entry name" value="MERR FAMILY BACTERIAL REGULATORY PROTEIN"/>
    <property type="match status" value="1"/>
</dbReference>
<dbReference type="PANTHER" id="PTHR36511:SF3">
    <property type="entry name" value="ANTITOXIN HIGA-2"/>
    <property type="match status" value="1"/>
</dbReference>
<organism evidence="5 6">
    <name type="scientific">Streptomyces caledonius</name>
    <dbReference type="NCBI Taxonomy" id="3134107"/>
    <lineage>
        <taxon>Bacteria</taxon>
        <taxon>Bacillati</taxon>
        <taxon>Actinomycetota</taxon>
        <taxon>Actinomycetes</taxon>
        <taxon>Kitasatosporales</taxon>
        <taxon>Streptomycetaceae</taxon>
        <taxon>Streptomyces</taxon>
    </lineage>
</organism>
<feature type="domain" description="HTH cro/C1-type" evidence="4">
    <location>
        <begin position="15"/>
        <end position="49"/>
    </location>
</feature>
<dbReference type="PROSITE" id="PS50943">
    <property type="entry name" value="HTH_CROC1"/>
    <property type="match status" value="1"/>
</dbReference>
<keyword evidence="6" id="KW-1185">Reference proteome</keyword>